<name>A0AAE0PL55_SORBR</name>
<accession>A0AAE0PL55</accession>
<reference evidence="1" key="1">
    <citation type="journal article" date="2023" name="Mol. Phylogenet. Evol.">
        <title>Genome-scale phylogeny and comparative genomics of the fungal order Sordariales.</title>
        <authorList>
            <person name="Hensen N."/>
            <person name="Bonometti L."/>
            <person name="Westerberg I."/>
            <person name="Brannstrom I.O."/>
            <person name="Guillou S."/>
            <person name="Cros-Aarteil S."/>
            <person name="Calhoun S."/>
            <person name="Haridas S."/>
            <person name="Kuo A."/>
            <person name="Mondo S."/>
            <person name="Pangilinan J."/>
            <person name="Riley R."/>
            <person name="LaButti K."/>
            <person name="Andreopoulos B."/>
            <person name="Lipzen A."/>
            <person name="Chen C."/>
            <person name="Yan M."/>
            <person name="Daum C."/>
            <person name="Ng V."/>
            <person name="Clum A."/>
            <person name="Steindorff A."/>
            <person name="Ohm R.A."/>
            <person name="Martin F."/>
            <person name="Silar P."/>
            <person name="Natvig D.O."/>
            <person name="Lalanne C."/>
            <person name="Gautier V."/>
            <person name="Ament-Velasquez S.L."/>
            <person name="Kruys A."/>
            <person name="Hutchinson M.I."/>
            <person name="Powell A.J."/>
            <person name="Barry K."/>
            <person name="Miller A.N."/>
            <person name="Grigoriev I.V."/>
            <person name="Debuchy R."/>
            <person name="Gladieux P."/>
            <person name="Hiltunen Thoren M."/>
            <person name="Johannesson H."/>
        </authorList>
    </citation>
    <scope>NUCLEOTIDE SEQUENCE</scope>
    <source>
        <strain evidence="1">FGSC 1904</strain>
    </source>
</reference>
<dbReference type="EMBL" id="JAUTDP010000002">
    <property type="protein sequence ID" value="KAK3401837.1"/>
    <property type="molecule type" value="Genomic_DNA"/>
</dbReference>
<comment type="caution">
    <text evidence="1">The sequence shown here is derived from an EMBL/GenBank/DDBJ whole genome shotgun (WGS) entry which is preliminary data.</text>
</comment>
<dbReference type="Proteomes" id="UP001281003">
    <property type="component" value="Unassembled WGS sequence"/>
</dbReference>
<gene>
    <name evidence="1" type="ORF">B0T20DRAFT_475945</name>
</gene>
<evidence type="ECO:0000313" key="1">
    <source>
        <dbReference type="EMBL" id="KAK3401837.1"/>
    </source>
</evidence>
<organism evidence="1 2">
    <name type="scientific">Sordaria brevicollis</name>
    <dbReference type="NCBI Taxonomy" id="83679"/>
    <lineage>
        <taxon>Eukaryota</taxon>
        <taxon>Fungi</taxon>
        <taxon>Dikarya</taxon>
        <taxon>Ascomycota</taxon>
        <taxon>Pezizomycotina</taxon>
        <taxon>Sordariomycetes</taxon>
        <taxon>Sordariomycetidae</taxon>
        <taxon>Sordariales</taxon>
        <taxon>Sordariaceae</taxon>
        <taxon>Sordaria</taxon>
    </lineage>
</organism>
<proteinExistence type="predicted"/>
<dbReference type="AlphaFoldDB" id="A0AAE0PL55"/>
<sequence length="710" mass="82252">MDPAGLIGRDRSLEIGDTTSTIYHANRAKPTLPPHILAMVFEHLVHKLPISSTHTRPSCENSTYSTNYNDLINVSRACRQFYVLAKPLLLKNVALPRREVMCKFMEMLWRNPENRKHITHLSFQFPVNKKTFFSMTPMQLEKIRKDVRARPDGQSVKDAILSILGAEEGQPQNGSGSLPIWTAYFVHVLSMCYRLESVEIRLFTPWSVKLDEDGVIDLTGDTGNRILWDFLLRTGRLPNQDMEPESKKLAKDHPSSSWLPQYLRKVTVIFSEPDLPYDKENDNRIELDVVPNSDRLMHTKIMREVDEWVGSNTILHTSNAFNHNILESWVFLWWLLIEPERVPHLSVDEYRMFRFYLDRLKNIHFLKDVNLGEYIDSLQRLLLVSANAKKGGDNGDLDLVKQTEFCRAFSLLVLLPDTSEELTVSAMHGHLCLFDFLRDIPLVDEDEDNSFEDYVDPLKMRTLSLTHTRKQAEETEVYIDKSYEEDQVARRWFHHVDVILPDYPNLQALHLPLFLSYKLSEQAYIKWSGMSFWDEESYHDGYSWSNLSELTALKELTITFSAMTGVGEAQADQDILTNFFRKCLPPNLETLTLLQWWSWYYESHKTISDAIERGTTMSLLNIYEFLNNLAIVIVYERLGEKSLKSLKILKIRYLEDGPGALSSCVFARLKDCYALPLWKVVNEDLGIELVVEPYKCGLEHFGPCLGPWPR</sequence>
<evidence type="ECO:0000313" key="2">
    <source>
        <dbReference type="Proteomes" id="UP001281003"/>
    </source>
</evidence>
<protein>
    <submittedName>
        <fullName evidence="1">Uncharacterized protein</fullName>
    </submittedName>
</protein>
<reference evidence="1" key="2">
    <citation type="submission" date="2023-07" db="EMBL/GenBank/DDBJ databases">
        <authorList>
            <consortium name="Lawrence Berkeley National Laboratory"/>
            <person name="Haridas S."/>
            <person name="Hensen N."/>
            <person name="Bonometti L."/>
            <person name="Westerberg I."/>
            <person name="Brannstrom I.O."/>
            <person name="Guillou S."/>
            <person name="Cros-Aarteil S."/>
            <person name="Calhoun S."/>
            <person name="Kuo A."/>
            <person name="Mondo S."/>
            <person name="Pangilinan J."/>
            <person name="Riley R."/>
            <person name="LaButti K."/>
            <person name="Andreopoulos B."/>
            <person name="Lipzen A."/>
            <person name="Chen C."/>
            <person name="Yanf M."/>
            <person name="Daum C."/>
            <person name="Ng V."/>
            <person name="Clum A."/>
            <person name="Steindorff A."/>
            <person name="Ohm R."/>
            <person name="Martin F."/>
            <person name="Silar P."/>
            <person name="Natvig D."/>
            <person name="Lalanne C."/>
            <person name="Gautier V."/>
            <person name="Ament-velasquez S.L."/>
            <person name="Kruys A."/>
            <person name="Hutchinson M.I."/>
            <person name="Powell A.J."/>
            <person name="Barry K."/>
            <person name="Miller A.N."/>
            <person name="Grigoriev I.V."/>
            <person name="Debuchy R."/>
            <person name="Gladieux P."/>
            <person name="Thoren M.H."/>
            <person name="Johannesson H."/>
        </authorList>
    </citation>
    <scope>NUCLEOTIDE SEQUENCE</scope>
    <source>
        <strain evidence="1">FGSC 1904</strain>
    </source>
</reference>
<keyword evidence="2" id="KW-1185">Reference proteome</keyword>